<protein>
    <recommendedName>
        <fullName evidence="9">Methyltransferase</fullName>
        <ecNumber evidence="9">2.1.1.-</ecNumber>
    </recommendedName>
</protein>
<dbReference type="Pfam" id="PF01555">
    <property type="entry name" value="N6_N4_Mtase"/>
    <property type="match status" value="1"/>
</dbReference>
<name>A0A6L3T327_9HYPH</name>
<dbReference type="Proteomes" id="UP000474159">
    <property type="component" value="Unassembled WGS sequence"/>
</dbReference>
<dbReference type="SUPFAM" id="SSF53335">
    <property type="entry name" value="S-adenosyl-L-methionine-dependent methyltransferases"/>
    <property type="match status" value="1"/>
</dbReference>
<dbReference type="GO" id="GO:0009307">
    <property type="term" value="P:DNA restriction-modification system"/>
    <property type="evidence" value="ECO:0007669"/>
    <property type="project" value="UniProtKB-KW"/>
</dbReference>
<keyword evidence="3 12" id="KW-0808">Transferase</keyword>
<feature type="compositionally biased region" description="Basic and acidic residues" evidence="10">
    <location>
        <begin position="239"/>
        <end position="252"/>
    </location>
</feature>
<evidence type="ECO:0000256" key="1">
    <source>
        <dbReference type="ARBA" id="ARBA00010203"/>
    </source>
</evidence>
<dbReference type="PRINTS" id="PR00508">
    <property type="entry name" value="S21N4MTFRASE"/>
</dbReference>
<dbReference type="AlphaFoldDB" id="A0A6L3T327"/>
<dbReference type="Gene3D" id="3.40.50.150">
    <property type="entry name" value="Vaccinia Virus protein VP39"/>
    <property type="match status" value="1"/>
</dbReference>
<dbReference type="GO" id="GO:0003677">
    <property type="term" value="F:DNA binding"/>
    <property type="evidence" value="ECO:0007669"/>
    <property type="project" value="UniProtKB-KW"/>
</dbReference>
<evidence type="ECO:0000313" key="13">
    <source>
        <dbReference type="Proteomes" id="UP000474159"/>
    </source>
</evidence>
<dbReference type="InterPro" id="IPR029063">
    <property type="entry name" value="SAM-dependent_MTases_sf"/>
</dbReference>
<reference evidence="12 13" key="1">
    <citation type="submission" date="2019-09" db="EMBL/GenBank/DDBJ databases">
        <title>YIM 48816 draft genome.</title>
        <authorList>
            <person name="Jiang L."/>
        </authorList>
    </citation>
    <scope>NUCLEOTIDE SEQUENCE [LARGE SCALE GENOMIC DNA]</scope>
    <source>
        <strain evidence="12 13">YIM 48816</strain>
    </source>
</reference>
<dbReference type="InterPro" id="IPR002941">
    <property type="entry name" value="DNA_methylase_N4/N6"/>
</dbReference>
<evidence type="ECO:0000256" key="5">
    <source>
        <dbReference type="ARBA" id="ARBA00022747"/>
    </source>
</evidence>
<dbReference type="EMBL" id="VZZK01000009">
    <property type="protein sequence ID" value="KAB1079347.1"/>
    <property type="molecule type" value="Genomic_DNA"/>
</dbReference>
<comment type="similarity">
    <text evidence="1">Belongs to the N(4)/N(6)-methyltransferase family. N(4) subfamily.</text>
</comment>
<dbReference type="GO" id="GO:0009007">
    <property type="term" value="F:site-specific DNA-methyltransferase (adenine-specific) activity"/>
    <property type="evidence" value="ECO:0007669"/>
    <property type="project" value="UniProtKB-EC"/>
</dbReference>
<dbReference type="PROSITE" id="PS00093">
    <property type="entry name" value="N4_MTASE"/>
    <property type="match status" value="1"/>
</dbReference>
<comment type="catalytic activity">
    <reaction evidence="7">
        <text>a 2'-deoxyadenosine in DNA + S-adenosyl-L-methionine = an N(6)-methyl-2'-deoxyadenosine in DNA + S-adenosyl-L-homocysteine + H(+)</text>
        <dbReference type="Rhea" id="RHEA:15197"/>
        <dbReference type="Rhea" id="RHEA-COMP:12418"/>
        <dbReference type="Rhea" id="RHEA-COMP:12419"/>
        <dbReference type="ChEBI" id="CHEBI:15378"/>
        <dbReference type="ChEBI" id="CHEBI:57856"/>
        <dbReference type="ChEBI" id="CHEBI:59789"/>
        <dbReference type="ChEBI" id="CHEBI:90615"/>
        <dbReference type="ChEBI" id="CHEBI:90616"/>
        <dbReference type="EC" id="2.1.1.72"/>
    </reaction>
</comment>
<evidence type="ECO:0000313" key="12">
    <source>
        <dbReference type="EMBL" id="KAB1079347.1"/>
    </source>
</evidence>
<keyword evidence="6" id="KW-0238">DNA-binding</keyword>
<dbReference type="GO" id="GO:0008170">
    <property type="term" value="F:N-methyltransferase activity"/>
    <property type="evidence" value="ECO:0007669"/>
    <property type="project" value="InterPro"/>
</dbReference>
<feature type="domain" description="DNA methylase N-4/N-6" evidence="11">
    <location>
        <begin position="23"/>
        <end position="402"/>
    </location>
</feature>
<evidence type="ECO:0000256" key="3">
    <source>
        <dbReference type="ARBA" id="ARBA00022679"/>
    </source>
</evidence>
<dbReference type="EC" id="2.1.1.-" evidence="9"/>
<evidence type="ECO:0000256" key="7">
    <source>
        <dbReference type="ARBA" id="ARBA00047942"/>
    </source>
</evidence>
<evidence type="ECO:0000256" key="2">
    <source>
        <dbReference type="ARBA" id="ARBA00022603"/>
    </source>
</evidence>
<gene>
    <name evidence="12" type="ORF">F6X53_11095</name>
</gene>
<keyword evidence="2 12" id="KW-0489">Methyltransferase</keyword>
<dbReference type="InterPro" id="IPR017985">
    <property type="entry name" value="MeTrfase_CN4_CS"/>
</dbReference>
<dbReference type="InterPro" id="IPR001091">
    <property type="entry name" value="RM_Methyltransferase"/>
</dbReference>
<comment type="caution">
    <text evidence="12">The sequence shown here is derived from an EMBL/GenBank/DDBJ whole genome shotgun (WGS) entry which is preliminary data.</text>
</comment>
<evidence type="ECO:0000256" key="6">
    <source>
        <dbReference type="ARBA" id="ARBA00023125"/>
    </source>
</evidence>
<proteinExistence type="inferred from homology"/>
<accession>A0A6L3T327</accession>
<evidence type="ECO:0000259" key="11">
    <source>
        <dbReference type="Pfam" id="PF01555"/>
    </source>
</evidence>
<evidence type="ECO:0000256" key="10">
    <source>
        <dbReference type="SAM" id="MobiDB-lite"/>
    </source>
</evidence>
<organism evidence="12 13">
    <name type="scientific">Methylobacterium soli</name>
    <dbReference type="NCBI Taxonomy" id="553447"/>
    <lineage>
        <taxon>Bacteria</taxon>
        <taxon>Pseudomonadati</taxon>
        <taxon>Pseudomonadota</taxon>
        <taxon>Alphaproteobacteria</taxon>
        <taxon>Hyphomicrobiales</taxon>
        <taxon>Methylobacteriaceae</taxon>
        <taxon>Methylobacterium</taxon>
    </lineage>
</organism>
<keyword evidence="5" id="KW-0680">Restriction system</keyword>
<evidence type="ECO:0000256" key="4">
    <source>
        <dbReference type="ARBA" id="ARBA00022691"/>
    </source>
</evidence>
<feature type="region of interest" description="Disordered" evidence="10">
    <location>
        <begin position="235"/>
        <end position="286"/>
    </location>
</feature>
<keyword evidence="13" id="KW-1185">Reference proteome</keyword>
<sequence>MMVRIHIGDVREQLRAMPDAFFDCVVTSPPYWGLRDYGVAGQIGLEPTLGEHLAVMVDVFREVRRVMKPHATLWLNYGDCYAATPNGKSAAAYKADGSDDRTFRDKPFSTVGPVFDPAYAKTLRVGTSNNRGNGSSDHGGRIVAGGYLKPKDLCMIPNRLAISLQDDGWWVRSEIIWHKPNPMPESVYDRPTSAHEKVWLLTKSEDYFYNHEAIREPVTGGAHVRAAVRGTDTGVGWGRLDKLDPDQPDRGRNRIKRPGPNSRQNIDRVPLSRKLAQPGSGTKNNASMDAALADLSLSPLATRNARNVWTIAPRAYREAHFATFPPALAERCIKAGVPVQACGLCGRAMPQSSCHGLCSLTPPVPGRVLDPFGGAGTVGLVAAQMGLDASLIELNPEYAAMSARRIGPAAEIVGSPAPVLMAAE</sequence>
<dbReference type="RefSeq" id="WP_151000082.1">
    <property type="nucleotide sequence ID" value="NZ_BPQY01000035.1"/>
</dbReference>
<dbReference type="GO" id="GO:0015667">
    <property type="term" value="F:site-specific DNA-methyltransferase (cytosine-N4-specific) activity"/>
    <property type="evidence" value="ECO:0007669"/>
    <property type="project" value="UniProtKB-EC"/>
</dbReference>
<evidence type="ECO:0000256" key="8">
    <source>
        <dbReference type="ARBA" id="ARBA00049120"/>
    </source>
</evidence>
<dbReference type="OrthoDB" id="9773571at2"/>
<comment type="catalytic activity">
    <reaction evidence="8">
        <text>a 2'-deoxycytidine in DNA + S-adenosyl-L-methionine = an N(4)-methyl-2'-deoxycytidine in DNA + S-adenosyl-L-homocysteine + H(+)</text>
        <dbReference type="Rhea" id="RHEA:16857"/>
        <dbReference type="Rhea" id="RHEA-COMP:11369"/>
        <dbReference type="Rhea" id="RHEA-COMP:13674"/>
        <dbReference type="ChEBI" id="CHEBI:15378"/>
        <dbReference type="ChEBI" id="CHEBI:57856"/>
        <dbReference type="ChEBI" id="CHEBI:59789"/>
        <dbReference type="ChEBI" id="CHEBI:85452"/>
        <dbReference type="ChEBI" id="CHEBI:137933"/>
        <dbReference type="EC" id="2.1.1.113"/>
    </reaction>
</comment>
<evidence type="ECO:0000256" key="9">
    <source>
        <dbReference type="RuleBase" id="RU362026"/>
    </source>
</evidence>
<dbReference type="GO" id="GO:0032259">
    <property type="term" value="P:methylation"/>
    <property type="evidence" value="ECO:0007669"/>
    <property type="project" value="UniProtKB-KW"/>
</dbReference>
<keyword evidence="4" id="KW-0949">S-adenosyl-L-methionine</keyword>